<proteinExistence type="predicted"/>
<gene>
    <name evidence="3" type="ORF">PAUS00366_LOCUS22654</name>
</gene>
<dbReference type="AlphaFoldDB" id="A0A7S4ERF6"/>
<protein>
    <submittedName>
        <fullName evidence="3">Uncharacterized protein</fullName>
    </submittedName>
</protein>
<evidence type="ECO:0000256" key="1">
    <source>
        <dbReference type="SAM" id="MobiDB-lite"/>
    </source>
</evidence>
<sequence length="613" mass="68585">MFRAPESICEHPRLRDDHDDGERRYQFETNKDQKIAMETETYQATMKSTDGDFVRNRSHDTQITENSSGLYSLDLLREIYPSFSESESDCGGSKEIDNNRDTTIHTNYSKESIKTNTHDAEVTDKNLCLSSLVYNKYATSSNQPKLVSNWVEDKPFDEESLRAMSEKMSERGYCIENCYSKDFAHVEEYVLPPTSGRDILIGISPCDSKSYDIVKKASENSTGTVPMVYSLPRDHGHEYKSGTRSSSSSKIFDKDENKPQGVSRKFCLIACLIIAILLASAVLIGVTMSSNRINENSLENQATAASSDQIDVSITQEVEGSTTNSTVQSTKPNVQFIEQPSSRPSLDSSITPPKNEEERPIKPTREPTTDSVQTTPSATAPSRRPSNYARTPSPTDSPTGSPWGILINYVDPIPENFFPLGKCVGDCDQDADCAEGLVCFQRGPNDPIPFCYGGENDYTRTDYCTHPMYDNDRFTVTSTQPPAEQTEANECSSTVSVVQDCYFWTENVMVVNFENCKPEDEDWIGVYPDETTFSEGSYAKEWVSDDFIDWAFTCGDTRCGDSPTTNRFAFPTNYNAAYNGLSLRVYLLRNTRGGPPYETIAKSESFVPTRICQ</sequence>
<feature type="region of interest" description="Disordered" evidence="1">
    <location>
        <begin position="1"/>
        <end position="20"/>
    </location>
</feature>
<organism evidence="3">
    <name type="scientific">Pseudo-nitzschia australis</name>
    <dbReference type="NCBI Taxonomy" id="44445"/>
    <lineage>
        <taxon>Eukaryota</taxon>
        <taxon>Sar</taxon>
        <taxon>Stramenopiles</taxon>
        <taxon>Ochrophyta</taxon>
        <taxon>Bacillariophyta</taxon>
        <taxon>Bacillariophyceae</taxon>
        <taxon>Bacillariophycidae</taxon>
        <taxon>Bacillariales</taxon>
        <taxon>Bacillariaceae</taxon>
        <taxon>Pseudo-nitzschia</taxon>
    </lineage>
</organism>
<accession>A0A7S4ERF6</accession>
<name>A0A7S4ERF6_9STRA</name>
<feature type="compositionally biased region" description="Basic and acidic residues" evidence="1">
    <location>
        <begin position="8"/>
        <end position="20"/>
    </location>
</feature>
<feature type="compositionally biased region" description="Polar residues" evidence="1">
    <location>
        <begin position="369"/>
        <end position="390"/>
    </location>
</feature>
<keyword evidence="2" id="KW-0472">Membrane</keyword>
<feature type="region of interest" description="Disordered" evidence="1">
    <location>
        <begin position="318"/>
        <end position="401"/>
    </location>
</feature>
<dbReference type="EMBL" id="HBIX01034664">
    <property type="protein sequence ID" value="CAE0729869.1"/>
    <property type="molecule type" value="Transcribed_RNA"/>
</dbReference>
<feature type="compositionally biased region" description="Low complexity" evidence="1">
    <location>
        <begin position="391"/>
        <end position="401"/>
    </location>
</feature>
<feature type="compositionally biased region" description="Polar residues" evidence="1">
    <location>
        <begin position="318"/>
        <end position="352"/>
    </location>
</feature>
<feature type="transmembrane region" description="Helical" evidence="2">
    <location>
        <begin position="266"/>
        <end position="288"/>
    </location>
</feature>
<feature type="compositionally biased region" description="Basic and acidic residues" evidence="1">
    <location>
        <begin position="232"/>
        <end position="241"/>
    </location>
</feature>
<keyword evidence="2" id="KW-0812">Transmembrane</keyword>
<keyword evidence="2" id="KW-1133">Transmembrane helix</keyword>
<evidence type="ECO:0000256" key="2">
    <source>
        <dbReference type="SAM" id="Phobius"/>
    </source>
</evidence>
<reference evidence="3" key="1">
    <citation type="submission" date="2021-01" db="EMBL/GenBank/DDBJ databases">
        <authorList>
            <person name="Corre E."/>
            <person name="Pelletier E."/>
            <person name="Niang G."/>
            <person name="Scheremetjew M."/>
            <person name="Finn R."/>
            <person name="Kale V."/>
            <person name="Holt S."/>
            <person name="Cochrane G."/>
            <person name="Meng A."/>
            <person name="Brown T."/>
            <person name="Cohen L."/>
        </authorList>
    </citation>
    <scope>NUCLEOTIDE SEQUENCE</scope>
    <source>
        <strain evidence="3">10249 10 AB</strain>
    </source>
</reference>
<feature type="region of interest" description="Disordered" evidence="1">
    <location>
        <begin position="230"/>
        <end position="258"/>
    </location>
</feature>
<feature type="compositionally biased region" description="Basic and acidic residues" evidence="1">
    <location>
        <begin position="354"/>
        <end position="368"/>
    </location>
</feature>
<evidence type="ECO:0000313" key="3">
    <source>
        <dbReference type="EMBL" id="CAE0729869.1"/>
    </source>
</evidence>